<comment type="caution">
    <text evidence="2">The sequence shown here is derived from an EMBL/GenBank/DDBJ whole genome shotgun (WGS) entry which is preliminary data.</text>
</comment>
<evidence type="ECO:0000313" key="2">
    <source>
        <dbReference type="EMBL" id="ODS24347.1"/>
    </source>
</evidence>
<dbReference type="Proteomes" id="UP000242502">
    <property type="component" value="Unassembled WGS sequence"/>
</dbReference>
<name>A0A1D2QRZ4_9GAMM</name>
<feature type="signal peptide" evidence="1">
    <location>
        <begin position="1"/>
        <end position="21"/>
    </location>
</feature>
<protein>
    <submittedName>
        <fullName evidence="2">Uncharacterized protein</fullName>
    </submittedName>
</protein>
<sequence>MKRTITLVCLGLLTISSIAYAVIAKRDTSASKFVTRDSLEPDTWSSICLITQHIAPHTVIEVRPTGGPFFGIPQAQYK</sequence>
<evidence type="ECO:0000313" key="3">
    <source>
        <dbReference type="Proteomes" id="UP000242502"/>
    </source>
</evidence>
<keyword evidence="1" id="KW-0732">Signal</keyword>
<evidence type="ECO:0000256" key="1">
    <source>
        <dbReference type="SAM" id="SignalP"/>
    </source>
</evidence>
<dbReference type="EMBL" id="MDLC01000010">
    <property type="protein sequence ID" value="ODS24347.1"/>
    <property type="molecule type" value="Genomic_DNA"/>
</dbReference>
<organism evidence="2 3">
    <name type="scientific">Candidatus Endobugula sertula</name>
    <name type="common">Bugula neritina bacterial symbiont</name>
    <dbReference type="NCBI Taxonomy" id="62101"/>
    <lineage>
        <taxon>Bacteria</taxon>
        <taxon>Pseudomonadati</taxon>
        <taxon>Pseudomonadota</taxon>
        <taxon>Gammaproteobacteria</taxon>
        <taxon>Cellvibrionales</taxon>
        <taxon>Cellvibrionaceae</taxon>
        <taxon>Candidatus Endobugula</taxon>
    </lineage>
</organism>
<dbReference type="AlphaFoldDB" id="A0A1D2QRZ4"/>
<feature type="chain" id="PRO_5008906575" evidence="1">
    <location>
        <begin position="22"/>
        <end position="78"/>
    </location>
</feature>
<gene>
    <name evidence="2" type="ORF">AB835_04060</name>
</gene>
<accession>A0A1D2QRZ4</accession>
<dbReference type="STRING" id="62101.AB835_04060"/>
<reference evidence="2 3" key="1">
    <citation type="journal article" date="2016" name="Appl. Environ. Microbiol.">
        <title>Lack of Overt Genome Reduction in the Bryostatin-Producing Bryozoan Symbiont "Candidatus Endobugula sertula".</title>
        <authorList>
            <person name="Miller I.J."/>
            <person name="Vanee N."/>
            <person name="Fong S.S."/>
            <person name="Lim-Fong G.E."/>
            <person name="Kwan J.C."/>
        </authorList>
    </citation>
    <scope>NUCLEOTIDE SEQUENCE [LARGE SCALE GENOMIC DNA]</scope>
    <source>
        <strain evidence="2">AB1-4</strain>
    </source>
</reference>
<proteinExistence type="predicted"/>